<dbReference type="Gene3D" id="3.10.180.10">
    <property type="entry name" value="2,3-Dihydroxybiphenyl 1,2-Dioxygenase, domain 1"/>
    <property type="match status" value="1"/>
</dbReference>
<protein>
    <recommendedName>
        <fullName evidence="2">VOC family protein</fullName>
    </recommendedName>
</protein>
<evidence type="ECO:0008006" key="2">
    <source>
        <dbReference type="Google" id="ProtNLM"/>
    </source>
</evidence>
<dbReference type="Proteomes" id="UP000001753">
    <property type="component" value="Chromosome"/>
</dbReference>
<name>C2XVL4_BACMY</name>
<dbReference type="InterPro" id="IPR029068">
    <property type="entry name" value="Glyas_Bleomycin-R_OHBP_Dase"/>
</dbReference>
<dbReference type="RefSeq" id="WP_002066014.1">
    <property type="nucleotide sequence ID" value="NZ_CM000737.1"/>
</dbReference>
<dbReference type="HOGENOM" id="CLU_095331_0_0_9"/>
<dbReference type="EMBL" id="ACMP01000080">
    <property type="protein sequence ID" value="EEL70271.1"/>
    <property type="molecule type" value="Genomic_DNA"/>
</dbReference>
<dbReference type="AlphaFoldDB" id="C2XVL4"/>
<organism evidence="1">
    <name type="scientific">Bacillus mycoides</name>
    <dbReference type="NCBI Taxonomy" id="1405"/>
    <lineage>
        <taxon>Bacteria</taxon>
        <taxon>Bacillati</taxon>
        <taxon>Bacillota</taxon>
        <taxon>Bacilli</taxon>
        <taxon>Bacillales</taxon>
        <taxon>Bacillaceae</taxon>
        <taxon>Bacillus</taxon>
        <taxon>Bacillus cereus group</taxon>
    </lineage>
</organism>
<proteinExistence type="predicted"/>
<gene>
    <name evidence="1" type="ORF">bcere0026_27390</name>
</gene>
<sequence>MKEKELNELKRNRTIPIFDCLFEIDEQLEFYTALGFDITYYQKAPYRFASVKNEFTELSFFGDKNFDIEQKHGGCYIVVSNIDDVYNILKTNLKKYYGKIPTKGIPRISRLNATAEDRRCNITDPSGNTLIIGEPLGDSTLLIGEEKKQTKTASKFEKNYKLAYKYAYSKEDFLAASNLLESVLNKQSDTVSNELYFKAKVVQIDVLLTLNRQEKAMKIIQELESIQLTLNEKSKVGNEMQRLVEIKDEVLL</sequence>
<evidence type="ECO:0000313" key="1">
    <source>
        <dbReference type="EMBL" id="EEL70271.1"/>
    </source>
</evidence>
<comment type="caution">
    <text evidence="1">The sequence shown here is derived from an EMBL/GenBank/DDBJ whole genome shotgun (WGS) entry which is preliminary data.</text>
</comment>
<accession>C2XVL4</accession>
<dbReference type="SUPFAM" id="SSF54593">
    <property type="entry name" value="Glyoxalase/Bleomycin resistance protein/Dihydroxybiphenyl dioxygenase"/>
    <property type="match status" value="1"/>
</dbReference>
<reference evidence="1" key="1">
    <citation type="journal article" date="2012" name="Genome Res.">
        <title>Genomic characterization of the Bacillus cereus sensu lato species: Backdrop to the evolution of Bacillus anthracis.</title>
        <authorList>
            <person name="Zwick M.E."/>
            <person name="Joseph S.J."/>
            <person name="Didelot X."/>
            <person name="Chen P.E."/>
            <person name="Bishop-Lilly K.A."/>
            <person name="Stewart A.C."/>
            <person name="Willner K."/>
            <person name="Nolan N."/>
            <person name="Lentz S."/>
            <person name="Thomason M.K."/>
            <person name="Sozhamannan S."/>
            <person name="Mateczun A.J."/>
            <person name="Du L."/>
            <person name="Read T.D."/>
        </authorList>
    </citation>
    <scope>NUCLEOTIDE SEQUENCE [LARGE SCALE GENOMIC DNA]</scope>
    <source>
        <strain evidence="1">AH603</strain>
    </source>
</reference>